<dbReference type="Proteomes" id="UP000282551">
    <property type="component" value="Chromosome"/>
</dbReference>
<dbReference type="GO" id="GO:0047044">
    <property type="term" value="F:androstan-3-alpha,17-beta-diol dehydrogenase (NAD+) activity"/>
    <property type="evidence" value="ECO:0007669"/>
    <property type="project" value="UniProtKB-EC"/>
</dbReference>
<dbReference type="SUPFAM" id="SSF51735">
    <property type="entry name" value="NAD(P)-binding Rossmann-fold domains"/>
    <property type="match status" value="1"/>
</dbReference>
<gene>
    <name evidence="3" type="primary">fabG3_2</name>
    <name evidence="3" type="ORF">NCTC10485_03552</name>
</gene>
<dbReference type="EC" id="1.1.1.53" evidence="3"/>
<reference evidence="3 4" key="1">
    <citation type="submission" date="2018-12" db="EMBL/GenBank/DDBJ databases">
        <authorList>
            <consortium name="Pathogen Informatics"/>
        </authorList>
    </citation>
    <scope>NUCLEOTIDE SEQUENCE [LARGE SCALE GENOMIC DNA]</scope>
    <source>
        <strain evidence="3 4">NCTC10485</strain>
    </source>
</reference>
<dbReference type="InterPro" id="IPR002347">
    <property type="entry name" value="SDR_fam"/>
</dbReference>
<accession>A0A448I9X1</accession>
<keyword evidence="4" id="KW-1185">Reference proteome</keyword>
<protein>
    <submittedName>
        <fullName evidence="3">3-ketoacyl-(Acyl-carrier-protein) reductase, FabG</fullName>
        <ecNumber evidence="3">1.1.1.53</ecNumber>
    </submittedName>
</protein>
<comment type="similarity">
    <text evidence="1">Belongs to the short-chain dehydrogenases/reductases (SDR) family.</text>
</comment>
<keyword evidence="2 3" id="KW-0560">Oxidoreductase</keyword>
<dbReference type="Gene3D" id="3.40.50.720">
    <property type="entry name" value="NAD(P)-binding Rossmann-like Domain"/>
    <property type="match status" value="1"/>
</dbReference>
<evidence type="ECO:0000313" key="3">
    <source>
        <dbReference type="EMBL" id="VEG49245.1"/>
    </source>
</evidence>
<dbReference type="FunFam" id="3.40.50.720:FF:000084">
    <property type="entry name" value="Short-chain dehydrogenase reductase"/>
    <property type="match status" value="1"/>
</dbReference>
<dbReference type="InterPro" id="IPR036291">
    <property type="entry name" value="NAD(P)-bd_dom_sf"/>
</dbReference>
<dbReference type="NCBIfam" id="NF005559">
    <property type="entry name" value="PRK07231.1"/>
    <property type="match status" value="1"/>
</dbReference>
<dbReference type="PANTHER" id="PTHR24321">
    <property type="entry name" value="DEHYDROGENASES, SHORT CHAIN"/>
    <property type="match status" value="1"/>
</dbReference>
<sequence length="256" mass="27083">MNSASGRVNGKVVLVTGAASGMGVTHAQLLAREGAKVIMTDINEKDGAPIAEEIGENALFVRHDVSDQESWEAVVTRGVERFGPIDVLVNNAAVPGTRVRTHELAVDEYLRMVEVDQHGAFYGMQAVLPGMLEAGGGSIVNISSMAGITHAQGAPNVAYTTAKFAVRGMTKAAAIEYAPDNIRVNSVHPGPVLTGMARETVGTYGPERLAAYLETIPLRRLAEPIEVSYLVLYLASDESAFCTGSEFIIDGGILAK</sequence>
<evidence type="ECO:0000256" key="1">
    <source>
        <dbReference type="ARBA" id="ARBA00006484"/>
    </source>
</evidence>
<dbReference type="InterPro" id="IPR020904">
    <property type="entry name" value="Sc_DH/Rdtase_CS"/>
</dbReference>
<dbReference type="PRINTS" id="PR00081">
    <property type="entry name" value="GDHRDH"/>
</dbReference>
<evidence type="ECO:0000256" key="2">
    <source>
        <dbReference type="ARBA" id="ARBA00023002"/>
    </source>
</evidence>
<evidence type="ECO:0000313" key="4">
    <source>
        <dbReference type="Proteomes" id="UP000282551"/>
    </source>
</evidence>
<dbReference type="PROSITE" id="PS00061">
    <property type="entry name" value="ADH_SHORT"/>
    <property type="match status" value="1"/>
</dbReference>
<dbReference type="Pfam" id="PF13561">
    <property type="entry name" value="adh_short_C2"/>
    <property type="match status" value="1"/>
</dbReference>
<dbReference type="AlphaFoldDB" id="A0A448I9X1"/>
<dbReference type="EMBL" id="LR134355">
    <property type="protein sequence ID" value="VEG49245.1"/>
    <property type="molecule type" value="Genomic_DNA"/>
</dbReference>
<dbReference type="PRINTS" id="PR00080">
    <property type="entry name" value="SDRFAMILY"/>
</dbReference>
<proteinExistence type="inferred from homology"/>
<name>A0A448I9X1_MYCCI</name>
<dbReference type="RefSeq" id="WP_126334943.1">
    <property type="nucleotide sequence ID" value="NZ_AP022604.1"/>
</dbReference>
<dbReference type="PANTHER" id="PTHR24321:SF8">
    <property type="entry name" value="ESTRADIOL 17-BETA-DEHYDROGENASE 8-RELATED"/>
    <property type="match status" value="1"/>
</dbReference>
<organism evidence="3 4">
    <name type="scientific">Mycolicibacterium chitae</name>
    <name type="common">Mycobacterium chitae</name>
    <dbReference type="NCBI Taxonomy" id="1792"/>
    <lineage>
        <taxon>Bacteria</taxon>
        <taxon>Bacillati</taxon>
        <taxon>Actinomycetota</taxon>
        <taxon>Actinomycetes</taxon>
        <taxon>Mycobacteriales</taxon>
        <taxon>Mycobacteriaceae</taxon>
        <taxon>Mycolicibacterium</taxon>
    </lineage>
</organism>
<dbReference type="OrthoDB" id="3542748at2"/>